<organism evidence="2 3">
    <name type="scientific">Botrytis tulipae</name>
    <dbReference type="NCBI Taxonomy" id="87230"/>
    <lineage>
        <taxon>Eukaryota</taxon>
        <taxon>Fungi</taxon>
        <taxon>Dikarya</taxon>
        <taxon>Ascomycota</taxon>
        <taxon>Pezizomycotina</taxon>
        <taxon>Leotiomycetes</taxon>
        <taxon>Helotiales</taxon>
        <taxon>Sclerotiniaceae</taxon>
        <taxon>Botrytis</taxon>
    </lineage>
</organism>
<reference evidence="2 3" key="1">
    <citation type="submission" date="2017-12" db="EMBL/GenBank/DDBJ databases">
        <title>Comparative genomics of Botrytis spp.</title>
        <authorList>
            <person name="Valero-Jimenez C.A."/>
            <person name="Tapia P."/>
            <person name="Veloso J."/>
            <person name="Silva-Moreno E."/>
            <person name="Staats M."/>
            <person name="Valdes J.H."/>
            <person name="Van Kan J.A.L."/>
        </authorList>
    </citation>
    <scope>NUCLEOTIDE SEQUENCE [LARGE SCALE GENOMIC DNA]</scope>
    <source>
        <strain evidence="2 3">Bt9001</strain>
    </source>
</reference>
<keyword evidence="3" id="KW-1185">Reference proteome</keyword>
<sequence>MSRDRHTVGSFIEQLKEYEETKTLESLLEQEEFASLLNGIYISFSAESKSTAQKIFQKTNQTRKKRSKSPALLTVIGIHDIALPPSIQSQYQLWTENPSQFWRPSDSLQAKQSIEITAVEAYSVIQKLRLRQVYDVILWRFYVSFFYHLALMLGHGQKVLTSNLYNLLYERLIKALTQSKKITDDIGVIKANLQHWIAAGSRYNRICLALDKGALFLIPQISDDMWENPSSLKGAEFDEAMSHLKSEGIMELSHQLKADIVANQILKSALDPFRWDVVDSRTFFGGASTETGLGTAGSSIKSGIIAAGPSIKSGIIAAEPSIKSSTAGSYIEGRASNIKPTSIASLLNPTDAVQQPYNRSRGIDMLLDLRNSRGKRKRVDSVSTYDPILLPSWDASSCRFLLGLCPVDKDRMESVFGKRFFDGMMRSRKRLRDDDRQFTDTVCINAPFSGITQDFIYKIWVCSSIGKDILHITMGGGDSLRELFNDVVIQGIETSLMEQEAGESRQKKPLGTRAFKIYFNDNDDDYVVEMRLCFTIGKFIMQSLYILY</sequence>
<accession>A0A4Z1EEJ2</accession>
<protein>
    <submittedName>
        <fullName evidence="2">Uncharacterized protein</fullName>
    </submittedName>
</protein>
<dbReference type="Proteomes" id="UP000297777">
    <property type="component" value="Unassembled WGS sequence"/>
</dbReference>
<evidence type="ECO:0000256" key="1">
    <source>
        <dbReference type="SAM" id="Phobius"/>
    </source>
</evidence>
<comment type="caution">
    <text evidence="2">The sequence shown here is derived from an EMBL/GenBank/DDBJ whole genome shotgun (WGS) entry which is preliminary data.</text>
</comment>
<keyword evidence="1" id="KW-0472">Membrane</keyword>
<evidence type="ECO:0000313" key="2">
    <source>
        <dbReference type="EMBL" id="TGO07697.1"/>
    </source>
</evidence>
<name>A0A4Z1EEJ2_9HELO</name>
<dbReference type="OrthoDB" id="5424905at2759"/>
<dbReference type="EMBL" id="PQXH01000253">
    <property type="protein sequence ID" value="TGO07697.1"/>
    <property type="molecule type" value="Genomic_DNA"/>
</dbReference>
<keyword evidence="1" id="KW-0812">Transmembrane</keyword>
<dbReference type="AlphaFoldDB" id="A0A4Z1EEJ2"/>
<evidence type="ECO:0000313" key="3">
    <source>
        <dbReference type="Proteomes" id="UP000297777"/>
    </source>
</evidence>
<proteinExistence type="predicted"/>
<gene>
    <name evidence="2" type="ORF">BTUL_0253g00130</name>
</gene>
<feature type="transmembrane region" description="Helical" evidence="1">
    <location>
        <begin position="137"/>
        <end position="156"/>
    </location>
</feature>
<keyword evidence="1" id="KW-1133">Transmembrane helix</keyword>